<organism evidence="1 2">
    <name type="scientific">Cyclotella atomus</name>
    <dbReference type="NCBI Taxonomy" id="382360"/>
    <lineage>
        <taxon>Eukaryota</taxon>
        <taxon>Sar</taxon>
        <taxon>Stramenopiles</taxon>
        <taxon>Ochrophyta</taxon>
        <taxon>Bacillariophyta</taxon>
        <taxon>Coscinodiscophyceae</taxon>
        <taxon>Thalassiosirophycidae</taxon>
        <taxon>Stephanodiscales</taxon>
        <taxon>Stephanodiscaceae</taxon>
        <taxon>Cyclotella</taxon>
    </lineage>
</organism>
<sequence>MNSLELTYQMQRMAISPACSELPPPPHTLDCSGFDKFNSMSSFNSFESQLSQSQASVGSFTSNRGKSLSRSRCVANLSTMGSVSTEGSGLSIAFVPKYGGGPNAWGYFVDSVES</sequence>
<dbReference type="EMBL" id="JALLPJ020000240">
    <property type="protein sequence ID" value="KAL3797778.1"/>
    <property type="molecule type" value="Genomic_DNA"/>
</dbReference>
<name>A0ABD3QBT2_9STRA</name>
<gene>
    <name evidence="1" type="ORF">ACHAWO_000395</name>
</gene>
<comment type="caution">
    <text evidence="1">The sequence shown here is derived from an EMBL/GenBank/DDBJ whole genome shotgun (WGS) entry which is preliminary data.</text>
</comment>
<evidence type="ECO:0000313" key="1">
    <source>
        <dbReference type="EMBL" id="KAL3797778.1"/>
    </source>
</evidence>
<proteinExistence type="predicted"/>
<accession>A0ABD3QBT2</accession>
<evidence type="ECO:0000313" key="2">
    <source>
        <dbReference type="Proteomes" id="UP001530400"/>
    </source>
</evidence>
<dbReference type="Proteomes" id="UP001530400">
    <property type="component" value="Unassembled WGS sequence"/>
</dbReference>
<reference evidence="1 2" key="1">
    <citation type="submission" date="2024-10" db="EMBL/GenBank/DDBJ databases">
        <title>Updated reference genomes for cyclostephanoid diatoms.</title>
        <authorList>
            <person name="Roberts W.R."/>
            <person name="Alverson A.J."/>
        </authorList>
    </citation>
    <scope>NUCLEOTIDE SEQUENCE [LARGE SCALE GENOMIC DNA]</scope>
    <source>
        <strain evidence="1 2">AJA010-31</strain>
    </source>
</reference>
<dbReference type="AlphaFoldDB" id="A0ABD3QBT2"/>
<keyword evidence="2" id="KW-1185">Reference proteome</keyword>
<protein>
    <submittedName>
        <fullName evidence="1">Uncharacterized protein</fullName>
    </submittedName>
</protein>